<evidence type="ECO:0000256" key="8">
    <source>
        <dbReference type="ARBA" id="ARBA00023002"/>
    </source>
</evidence>
<comment type="subcellular location">
    <subcellularLocation>
        <location evidence="1">Cytoplasm</location>
    </subcellularLocation>
</comment>
<evidence type="ECO:0000256" key="13">
    <source>
        <dbReference type="RuleBase" id="RU003692"/>
    </source>
</evidence>
<comment type="catalytic activity">
    <reaction evidence="12 13">
        <text>N(6)-[(R)-dihydrolipoyl]-L-lysyl-[protein] + NAD(+) = N(6)-[(R)-lipoyl]-L-lysyl-[protein] + NADH + H(+)</text>
        <dbReference type="Rhea" id="RHEA:15045"/>
        <dbReference type="Rhea" id="RHEA-COMP:10474"/>
        <dbReference type="Rhea" id="RHEA-COMP:10475"/>
        <dbReference type="ChEBI" id="CHEBI:15378"/>
        <dbReference type="ChEBI" id="CHEBI:57540"/>
        <dbReference type="ChEBI" id="CHEBI:57945"/>
        <dbReference type="ChEBI" id="CHEBI:83099"/>
        <dbReference type="ChEBI" id="CHEBI:83100"/>
        <dbReference type="EC" id="1.8.1.4"/>
    </reaction>
</comment>
<keyword evidence="8 13" id="KW-0560">Oxidoreductase</keyword>
<evidence type="ECO:0000256" key="7">
    <source>
        <dbReference type="ARBA" id="ARBA00022827"/>
    </source>
</evidence>
<feature type="domain" description="Pyridine nucleotide-disulphide oxidoreductase dimerisation" evidence="14">
    <location>
        <begin position="341"/>
        <end position="450"/>
    </location>
</feature>
<evidence type="ECO:0000256" key="10">
    <source>
        <dbReference type="ARBA" id="ARBA00023157"/>
    </source>
</evidence>
<dbReference type="InterPro" id="IPR050151">
    <property type="entry name" value="Class-I_Pyr_Nuc-Dis_Oxidored"/>
</dbReference>
<evidence type="ECO:0000256" key="1">
    <source>
        <dbReference type="ARBA" id="ARBA00004496"/>
    </source>
</evidence>
<evidence type="ECO:0000256" key="5">
    <source>
        <dbReference type="ARBA" id="ARBA00022490"/>
    </source>
</evidence>
<evidence type="ECO:0000256" key="4">
    <source>
        <dbReference type="ARBA" id="ARBA00016961"/>
    </source>
</evidence>
<dbReference type="Pfam" id="PF07992">
    <property type="entry name" value="Pyr_redox_2"/>
    <property type="match status" value="1"/>
</dbReference>
<dbReference type="PANTHER" id="PTHR22912">
    <property type="entry name" value="DISULFIDE OXIDOREDUCTASE"/>
    <property type="match status" value="1"/>
</dbReference>
<dbReference type="InterPro" id="IPR023753">
    <property type="entry name" value="FAD/NAD-binding_dom"/>
</dbReference>
<dbReference type="Gene3D" id="3.50.50.60">
    <property type="entry name" value="FAD/NAD(P)-binding domain"/>
    <property type="match status" value="2"/>
</dbReference>
<dbReference type="PROSITE" id="PS00076">
    <property type="entry name" value="PYRIDINE_REDOX_1"/>
    <property type="match status" value="1"/>
</dbReference>
<protein>
    <recommendedName>
        <fullName evidence="4 13">Dihydrolipoyl dehydrogenase</fullName>
        <ecNumber evidence="3 13">1.8.1.4</ecNumber>
    </recommendedName>
</protein>
<comment type="caution">
    <text evidence="16">The sequence shown here is derived from an EMBL/GenBank/DDBJ whole genome shotgun (WGS) entry which is preliminary data.</text>
</comment>
<proteinExistence type="inferred from homology"/>
<dbReference type="InterPro" id="IPR016156">
    <property type="entry name" value="FAD/NAD-linked_Rdtase_dimer_sf"/>
</dbReference>
<comment type="cofactor">
    <cofactor evidence="13">
        <name>FAD</name>
        <dbReference type="ChEBI" id="CHEBI:57692"/>
    </cofactor>
    <text evidence="13">Binds 1 FAD per subunit.</text>
</comment>
<reference evidence="16 17" key="1">
    <citation type="submission" date="2022-06" db="EMBL/GenBank/DDBJ databases">
        <title>Isolation of gut microbiota from human fecal samples.</title>
        <authorList>
            <person name="Pamer E.G."/>
            <person name="Barat B."/>
            <person name="Waligurski E."/>
            <person name="Medina S."/>
            <person name="Paddock L."/>
            <person name="Mostad J."/>
        </authorList>
    </citation>
    <scope>NUCLEOTIDE SEQUENCE [LARGE SCALE GENOMIC DNA]</scope>
    <source>
        <strain evidence="16 17">DFI.7.95</strain>
    </source>
</reference>
<dbReference type="NCBIfam" id="TIGR01350">
    <property type="entry name" value="lipoamide_DH"/>
    <property type="match status" value="1"/>
</dbReference>
<dbReference type="SUPFAM" id="SSF51905">
    <property type="entry name" value="FAD/NAD(P)-binding domain"/>
    <property type="match status" value="1"/>
</dbReference>
<sequence>MKIAILGGGPGGYVCAIRAAQLGAEVILIEKDNVGGTCLNTGCIPTKALLHTTEIYNHLKEEASELGLILENLGLKWDVVQNRKEMVVQQLVDGVKVLLESNKVEVIKGEGKFISKNKIEVISSNKEKRLVSFDKAVIATGSKPARVPIPGLDLDGVLTSTEALSLDKIPKSICIIGGGVIGVEFANIYSNAGTKVTIVEMLPEIVANMDEEIVTCLKEQLIESGIDIYTSTRVREIKMESDGLNVLMENSEGEKSINAEKILLSIGRKPAIEGLGLEDLGIETEKGCIKVDKSMRTNIDNIYAIGDCTGGALLAHVASSHGIAVAENIMGNFEAIDYKTTPYCIYTKPELAGVGLTEKQATLKGYNVKTGKFPLYANGKSIINGMVNGLVKFVIDEDTDEILGLHIAGTNATELIGIGALAIRLESTIEEIITTIHAHPTIGESIHEAAESVYGKAIHLPRV</sequence>
<comment type="similarity">
    <text evidence="2 13">Belongs to the class-I pyridine nucleotide-disulfide oxidoreductase family.</text>
</comment>
<dbReference type="PANTHER" id="PTHR22912:SF217">
    <property type="entry name" value="DIHYDROLIPOYL DEHYDROGENASE"/>
    <property type="match status" value="1"/>
</dbReference>
<name>A0ABT1SA69_9FIRM</name>
<keyword evidence="17" id="KW-1185">Reference proteome</keyword>
<dbReference type="InterPro" id="IPR006258">
    <property type="entry name" value="Lipoamide_DH"/>
</dbReference>
<dbReference type="PIRSF" id="PIRSF000350">
    <property type="entry name" value="Mercury_reductase_MerA"/>
    <property type="match status" value="1"/>
</dbReference>
<keyword evidence="11 13" id="KW-0676">Redox-active center</keyword>
<gene>
    <name evidence="16" type="primary">lpdA</name>
    <name evidence="16" type="ORF">NE686_09810</name>
</gene>
<evidence type="ECO:0000256" key="3">
    <source>
        <dbReference type="ARBA" id="ARBA00012608"/>
    </source>
</evidence>
<evidence type="ECO:0000313" key="17">
    <source>
        <dbReference type="Proteomes" id="UP001524478"/>
    </source>
</evidence>
<evidence type="ECO:0000256" key="12">
    <source>
        <dbReference type="ARBA" id="ARBA00049187"/>
    </source>
</evidence>
<accession>A0ABT1SA69</accession>
<evidence type="ECO:0000256" key="6">
    <source>
        <dbReference type="ARBA" id="ARBA00022630"/>
    </source>
</evidence>
<evidence type="ECO:0000259" key="14">
    <source>
        <dbReference type="Pfam" id="PF02852"/>
    </source>
</evidence>
<dbReference type="InterPro" id="IPR036188">
    <property type="entry name" value="FAD/NAD-bd_sf"/>
</dbReference>
<dbReference type="PRINTS" id="PR00411">
    <property type="entry name" value="PNDRDTASEI"/>
</dbReference>
<comment type="miscellaneous">
    <text evidence="13">The active site is a redox-active disulfide bond.</text>
</comment>
<keyword evidence="5" id="KW-0963">Cytoplasm</keyword>
<feature type="domain" description="FAD/NAD(P)-binding" evidence="15">
    <location>
        <begin position="1"/>
        <end position="322"/>
    </location>
</feature>
<dbReference type="GO" id="GO:0004148">
    <property type="term" value="F:dihydrolipoyl dehydrogenase (NADH) activity"/>
    <property type="evidence" value="ECO:0007669"/>
    <property type="project" value="UniProtKB-EC"/>
</dbReference>
<dbReference type="EC" id="1.8.1.4" evidence="3 13"/>
<organism evidence="16 17">
    <name type="scientific">Tissierella carlieri</name>
    <dbReference type="NCBI Taxonomy" id="689904"/>
    <lineage>
        <taxon>Bacteria</taxon>
        <taxon>Bacillati</taxon>
        <taxon>Bacillota</taxon>
        <taxon>Tissierellia</taxon>
        <taxon>Tissierellales</taxon>
        <taxon>Tissierellaceae</taxon>
        <taxon>Tissierella</taxon>
    </lineage>
</organism>
<dbReference type="PRINTS" id="PR00368">
    <property type="entry name" value="FADPNR"/>
</dbReference>
<evidence type="ECO:0000256" key="11">
    <source>
        <dbReference type="ARBA" id="ARBA00023284"/>
    </source>
</evidence>
<keyword evidence="10" id="KW-1015">Disulfide bond</keyword>
<dbReference type="InterPro" id="IPR001100">
    <property type="entry name" value="Pyr_nuc-diS_OxRdtase"/>
</dbReference>
<dbReference type="Gene3D" id="3.30.390.30">
    <property type="match status" value="1"/>
</dbReference>
<evidence type="ECO:0000256" key="2">
    <source>
        <dbReference type="ARBA" id="ARBA00007532"/>
    </source>
</evidence>
<dbReference type="Proteomes" id="UP001524478">
    <property type="component" value="Unassembled WGS sequence"/>
</dbReference>
<dbReference type="SUPFAM" id="SSF55424">
    <property type="entry name" value="FAD/NAD-linked reductases, dimerisation (C-terminal) domain"/>
    <property type="match status" value="1"/>
</dbReference>
<dbReference type="Pfam" id="PF02852">
    <property type="entry name" value="Pyr_redox_dim"/>
    <property type="match status" value="1"/>
</dbReference>
<keyword evidence="9 13" id="KW-0520">NAD</keyword>
<dbReference type="InterPro" id="IPR012999">
    <property type="entry name" value="Pyr_OxRdtase_I_AS"/>
</dbReference>
<keyword evidence="6 13" id="KW-0285">Flavoprotein</keyword>
<evidence type="ECO:0000313" key="16">
    <source>
        <dbReference type="EMBL" id="MCQ4923381.1"/>
    </source>
</evidence>
<dbReference type="RefSeq" id="WP_256311378.1">
    <property type="nucleotide sequence ID" value="NZ_JANGAC010000006.1"/>
</dbReference>
<dbReference type="EMBL" id="JANGAC010000006">
    <property type="protein sequence ID" value="MCQ4923381.1"/>
    <property type="molecule type" value="Genomic_DNA"/>
</dbReference>
<evidence type="ECO:0000256" key="9">
    <source>
        <dbReference type="ARBA" id="ARBA00023027"/>
    </source>
</evidence>
<keyword evidence="7 13" id="KW-0274">FAD</keyword>
<dbReference type="InterPro" id="IPR004099">
    <property type="entry name" value="Pyr_nucl-diS_OxRdtase_dimer"/>
</dbReference>
<evidence type="ECO:0000259" key="15">
    <source>
        <dbReference type="Pfam" id="PF07992"/>
    </source>
</evidence>